<accession>A0A4Y8WCF6</accession>
<keyword evidence="2" id="KW-0813">Transport</keyword>
<feature type="transmembrane region" description="Helical" evidence="6">
    <location>
        <begin position="292"/>
        <end position="310"/>
    </location>
</feature>
<feature type="transmembrane region" description="Helical" evidence="6">
    <location>
        <begin position="101"/>
        <end position="117"/>
    </location>
</feature>
<evidence type="ECO:0000256" key="1">
    <source>
        <dbReference type="ARBA" id="ARBA00004141"/>
    </source>
</evidence>
<sequence length="381" mass="41907">MRRTKVLVCLAALSVLSMFPMDVFISSFEDLASYFSIPYRDTISSVTLFTYGFGVGVLVVGILAEKLGVTTVLLGSLVFLLLSNLLSLGHSSYELFLGSRFMQGLFSSSFVLSTFIVRNCFNEEEGVRVRALIASISAIAITLSPMLGALLTTAFGWGSIIVVASCACVVTMLCFLSISSELRDENLSAVRNNFLRSREFWVLNLVSTLNFSIHFVFVILSVKIFTQDFSGSLQDYGWMMIFYGVALFVTNTIIIKFNTKLAFTGSNYWYLLSIAVLAVIIMQMSTNDNLGFYSYFPIIVLATFFGVYLSNITLNKAIFVVNGTPTVSSVVGSIRFITTGTIGWLGFSYGSGMTSIALLYFLSSISSLILLRSVRPNKTEP</sequence>
<feature type="transmembrane region" description="Helical" evidence="6">
    <location>
        <begin position="349"/>
        <end position="371"/>
    </location>
</feature>
<feature type="transmembrane region" description="Helical" evidence="6">
    <location>
        <begin position="236"/>
        <end position="255"/>
    </location>
</feature>
<keyword evidence="4 6" id="KW-1133">Transmembrane helix</keyword>
<evidence type="ECO:0000313" key="9">
    <source>
        <dbReference type="Proteomes" id="UP000297753"/>
    </source>
</evidence>
<dbReference type="InterPro" id="IPR011701">
    <property type="entry name" value="MFS"/>
</dbReference>
<feature type="transmembrane region" description="Helical" evidence="6">
    <location>
        <begin position="71"/>
        <end position="89"/>
    </location>
</feature>
<dbReference type="GO" id="GO:0022857">
    <property type="term" value="F:transmembrane transporter activity"/>
    <property type="evidence" value="ECO:0007669"/>
    <property type="project" value="InterPro"/>
</dbReference>
<gene>
    <name evidence="8" type="ORF">ELS82_19195</name>
</gene>
<dbReference type="PANTHER" id="PTHR23502:SF132">
    <property type="entry name" value="POLYAMINE TRANSPORTER 2-RELATED"/>
    <property type="match status" value="1"/>
</dbReference>
<protein>
    <submittedName>
        <fullName evidence="8">MFS transporter</fullName>
    </submittedName>
</protein>
<proteinExistence type="predicted"/>
<comment type="caution">
    <text evidence="8">The sequence shown here is derived from an EMBL/GenBank/DDBJ whole genome shotgun (WGS) entry which is preliminary data.</text>
</comment>
<keyword evidence="9" id="KW-1185">Reference proteome</keyword>
<evidence type="ECO:0000256" key="6">
    <source>
        <dbReference type="SAM" id="Phobius"/>
    </source>
</evidence>
<keyword evidence="5 6" id="KW-0472">Membrane</keyword>
<feature type="transmembrane region" description="Helical" evidence="6">
    <location>
        <begin position="43"/>
        <end position="64"/>
    </location>
</feature>
<name>A0A4Y8WCF6_9VIBR</name>
<evidence type="ECO:0000313" key="8">
    <source>
        <dbReference type="EMBL" id="TFH89971.1"/>
    </source>
</evidence>
<organism evidence="8 9">
    <name type="scientific">Vibrio ouci</name>
    <dbReference type="NCBI Taxonomy" id="2499078"/>
    <lineage>
        <taxon>Bacteria</taxon>
        <taxon>Pseudomonadati</taxon>
        <taxon>Pseudomonadota</taxon>
        <taxon>Gammaproteobacteria</taxon>
        <taxon>Vibrionales</taxon>
        <taxon>Vibrionaceae</taxon>
        <taxon>Vibrio</taxon>
    </lineage>
</organism>
<dbReference type="InterPro" id="IPR020846">
    <property type="entry name" value="MFS_dom"/>
</dbReference>
<dbReference type="OrthoDB" id="9814303at2"/>
<dbReference type="AlphaFoldDB" id="A0A4Y8WCF6"/>
<evidence type="ECO:0000256" key="3">
    <source>
        <dbReference type="ARBA" id="ARBA00022692"/>
    </source>
</evidence>
<feature type="transmembrane region" description="Helical" evidence="6">
    <location>
        <begin position="317"/>
        <end position="337"/>
    </location>
</feature>
<dbReference type="Proteomes" id="UP000297753">
    <property type="component" value="Unassembled WGS sequence"/>
</dbReference>
<feature type="transmembrane region" description="Helical" evidence="6">
    <location>
        <begin position="200"/>
        <end position="224"/>
    </location>
</feature>
<keyword evidence="3 6" id="KW-0812">Transmembrane</keyword>
<feature type="transmembrane region" description="Helical" evidence="6">
    <location>
        <begin position="129"/>
        <end position="151"/>
    </location>
</feature>
<dbReference type="GO" id="GO:0005886">
    <property type="term" value="C:plasma membrane"/>
    <property type="evidence" value="ECO:0007669"/>
    <property type="project" value="TreeGrafter"/>
</dbReference>
<feature type="domain" description="Major facilitator superfamily (MFS) profile" evidence="7">
    <location>
        <begin position="6"/>
        <end position="381"/>
    </location>
</feature>
<evidence type="ECO:0000259" key="7">
    <source>
        <dbReference type="PROSITE" id="PS50850"/>
    </source>
</evidence>
<dbReference type="RefSeq" id="WP_134836912.1">
    <property type="nucleotide sequence ID" value="NZ_SATR01000038.1"/>
</dbReference>
<dbReference type="PANTHER" id="PTHR23502">
    <property type="entry name" value="MAJOR FACILITATOR SUPERFAMILY"/>
    <property type="match status" value="1"/>
</dbReference>
<evidence type="ECO:0000256" key="4">
    <source>
        <dbReference type="ARBA" id="ARBA00022989"/>
    </source>
</evidence>
<dbReference type="Gene3D" id="1.20.1720.10">
    <property type="entry name" value="Multidrug resistance protein D"/>
    <property type="match status" value="1"/>
</dbReference>
<dbReference type="InterPro" id="IPR036259">
    <property type="entry name" value="MFS_trans_sf"/>
</dbReference>
<feature type="transmembrane region" description="Helical" evidence="6">
    <location>
        <begin position="157"/>
        <end position="179"/>
    </location>
</feature>
<reference evidence="8 9" key="1">
    <citation type="submission" date="2019-01" db="EMBL/GenBank/DDBJ databases">
        <title>Vibrio BEI176 sp. nov, a marine bacterium isolated from China: eastern marignal seas.</title>
        <authorList>
            <person name="Li B."/>
        </authorList>
    </citation>
    <scope>NUCLEOTIDE SEQUENCE [LARGE SCALE GENOMIC DNA]</scope>
    <source>
        <strain evidence="8 9">BEI176</strain>
    </source>
</reference>
<dbReference type="Pfam" id="PF07690">
    <property type="entry name" value="MFS_1"/>
    <property type="match status" value="1"/>
</dbReference>
<comment type="subcellular location">
    <subcellularLocation>
        <location evidence="1">Membrane</location>
        <topology evidence="1">Multi-pass membrane protein</topology>
    </subcellularLocation>
</comment>
<dbReference type="PROSITE" id="PS50850">
    <property type="entry name" value="MFS"/>
    <property type="match status" value="1"/>
</dbReference>
<evidence type="ECO:0000256" key="5">
    <source>
        <dbReference type="ARBA" id="ARBA00023136"/>
    </source>
</evidence>
<feature type="transmembrane region" description="Helical" evidence="6">
    <location>
        <begin position="267"/>
        <end position="286"/>
    </location>
</feature>
<dbReference type="SUPFAM" id="SSF103473">
    <property type="entry name" value="MFS general substrate transporter"/>
    <property type="match status" value="1"/>
</dbReference>
<evidence type="ECO:0000256" key="2">
    <source>
        <dbReference type="ARBA" id="ARBA00022448"/>
    </source>
</evidence>
<dbReference type="EMBL" id="SATR01000038">
    <property type="protein sequence ID" value="TFH89971.1"/>
    <property type="molecule type" value="Genomic_DNA"/>
</dbReference>